<organism evidence="1 2">
    <name type="scientific">Candida maltosa (strain Xu316)</name>
    <name type="common">Yeast</name>
    <dbReference type="NCBI Taxonomy" id="1245528"/>
    <lineage>
        <taxon>Eukaryota</taxon>
        <taxon>Fungi</taxon>
        <taxon>Dikarya</taxon>
        <taxon>Ascomycota</taxon>
        <taxon>Saccharomycotina</taxon>
        <taxon>Pichiomycetes</taxon>
        <taxon>Debaryomycetaceae</taxon>
        <taxon>Candida/Lodderomyces clade</taxon>
        <taxon>Candida</taxon>
    </lineage>
</organism>
<comment type="caution">
    <text evidence="1">The sequence shown here is derived from an EMBL/GenBank/DDBJ whole genome shotgun (WGS) entry which is preliminary data.</text>
</comment>
<evidence type="ECO:0000313" key="1">
    <source>
        <dbReference type="EMBL" id="EMG45762.1"/>
    </source>
</evidence>
<sequence>MLQRRTFHLLPQVRKYSRTVDFSFLTNDAKHIFEQEKLTPEQNKAAIPPKPTYDHLKKIHHEVLHPEDACDLVVKINSTDILSSILSENKALFGDENYIIGGNNEPTNFVTASILCSWSNIFNKRIKSLEEIEPLEFWEPSMSPKVKDLYQTYGNEFDEFFKHTRALENSKEIKEGTLQPSEVSNYETIDNVSLYVLGKLDTYESVAQFSEFMNKNIAYYSVEGLVDNLSKLTDICFRQHGYINYDFIVSIKDRYPGIFKKLSPDTLDKLGYLLASRDLKLSRKMLKVLIEKSVCPSEATTNEFLLQYVDVDPETKLKELTFIKPVFFHRGVNELTLQVLLSTIRNVQEYGKLIDLVKISENKTYLLEKYQNILMMVLKKVSSNFPLHLAQFVRVLTEENVPVDQDVIRKLQSGRPKRTV</sequence>
<dbReference type="eggNOG" id="ENOG502RPZT">
    <property type="taxonomic scope" value="Eukaryota"/>
</dbReference>
<gene>
    <name evidence="1" type="ORF">G210_4034</name>
</gene>
<dbReference type="OMA" id="PKYHHEI"/>
<feature type="non-terminal residue" evidence="1">
    <location>
        <position position="1"/>
    </location>
</feature>
<dbReference type="AlphaFoldDB" id="M3HEV1"/>
<accession>M3HEV1</accession>
<reference evidence="1 2" key="1">
    <citation type="submission" date="2013-02" db="EMBL/GenBank/DDBJ databases">
        <title>Genome sequence of Candida maltosa Xu316, a potential industrial strain for xylitol and ethanol production.</title>
        <authorList>
            <person name="Yu J."/>
            <person name="Wang Q."/>
            <person name="Geng X."/>
            <person name="Bao W."/>
            <person name="He P."/>
            <person name="Cai J."/>
        </authorList>
    </citation>
    <scope>NUCLEOTIDE SEQUENCE [LARGE SCALE GENOMIC DNA]</scope>
    <source>
        <strain evidence="2">Xu316</strain>
    </source>
</reference>
<protein>
    <recommendedName>
        <fullName evidence="3">ATPase expression protein 1</fullName>
    </recommendedName>
</protein>
<name>M3HEV1_CANMX</name>
<evidence type="ECO:0000313" key="2">
    <source>
        <dbReference type="Proteomes" id="UP000011777"/>
    </source>
</evidence>
<proteinExistence type="predicted"/>
<dbReference type="OrthoDB" id="4094059at2759"/>
<dbReference type="STRING" id="1245528.M3HEV1"/>
<keyword evidence="2" id="KW-1185">Reference proteome</keyword>
<evidence type="ECO:0008006" key="3">
    <source>
        <dbReference type="Google" id="ProtNLM"/>
    </source>
</evidence>
<dbReference type="EMBL" id="AOGT01002334">
    <property type="protein sequence ID" value="EMG45762.1"/>
    <property type="molecule type" value="Genomic_DNA"/>
</dbReference>
<dbReference type="Proteomes" id="UP000011777">
    <property type="component" value="Unassembled WGS sequence"/>
</dbReference>
<dbReference type="HOGENOM" id="CLU_557788_0_0_1"/>